<dbReference type="OrthoDB" id="594989at2"/>
<dbReference type="Pfam" id="PF14126">
    <property type="entry name" value="DUF4293"/>
    <property type="match status" value="1"/>
</dbReference>
<evidence type="ECO:0000313" key="3">
    <source>
        <dbReference type="Proteomes" id="UP000199513"/>
    </source>
</evidence>
<feature type="transmembrane region" description="Helical" evidence="1">
    <location>
        <begin position="7"/>
        <end position="26"/>
    </location>
</feature>
<sequence length="157" mass="17924">MIQRIQTVFLLLSIVAMVVMLFSPIWTKENTQTNEIVYLSPMSLIHKQKDVVVAQHTTIYIAILAFASIGFAFISILTYKNRMRQMIYNMLNILILIGILGCFVYFSVKGEALLKQPAQGNFGLGYFMPAVAVIMNSLANRFIRRDEKLVKSVDRIR</sequence>
<accession>A0A1I2FC87</accession>
<keyword evidence="1" id="KW-0812">Transmembrane</keyword>
<dbReference type="STRING" id="1003.SAMN04488541_101323"/>
<protein>
    <recommendedName>
        <fullName evidence="4">DUF4293 domain-containing protein</fullName>
    </recommendedName>
</protein>
<gene>
    <name evidence="2" type="ORF">SAMN04488541_101323</name>
</gene>
<dbReference type="InterPro" id="IPR025635">
    <property type="entry name" value="DUF4293"/>
</dbReference>
<dbReference type="RefSeq" id="WP_091543957.1">
    <property type="nucleotide sequence ID" value="NZ_FONY01000013.1"/>
</dbReference>
<keyword evidence="1" id="KW-0472">Membrane</keyword>
<dbReference type="EMBL" id="FONY01000013">
    <property type="protein sequence ID" value="SFF02156.1"/>
    <property type="molecule type" value="Genomic_DNA"/>
</dbReference>
<name>A0A1I2FC87_9BACT</name>
<dbReference type="Proteomes" id="UP000199513">
    <property type="component" value="Unassembled WGS sequence"/>
</dbReference>
<organism evidence="2 3">
    <name type="scientific">Thermoflexibacter ruber</name>
    <dbReference type="NCBI Taxonomy" id="1003"/>
    <lineage>
        <taxon>Bacteria</taxon>
        <taxon>Pseudomonadati</taxon>
        <taxon>Bacteroidota</taxon>
        <taxon>Cytophagia</taxon>
        <taxon>Cytophagales</taxon>
        <taxon>Thermoflexibacteraceae</taxon>
        <taxon>Thermoflexibacter</taxon>
    </lineage>
</organism>
<reference evidence="2 3" key="1">
    <citation type="submission" date="2016-10" db="EMBL/GenBank/DDBJ databases">
        <authorList>
            <person name="de Groot N.N."/>
        </authorList>
    </citation>
    <scope>NUCLEOTIDE SEQUENCE [LARGE SCALE GENOMIC DNA]</scope>
    <source>
        <strain>GEY</strain>
        <strain evidence="3">DSM 9560</strain>
    </source>
</reference>
<feature type="transmembrane region" description="Helical" evidence="1">
    <location>
        <begin position="86"/>
        <end position="106"/>
    </location>
</feature>
<keyword evidence="1" id="KW-1133">Transmembrane helix</keyword>
<evidence type="ECO:0008006" key="4">
    <source>
        <dbReference type="Google" id="ProtNLM"/>
    </source>
</evidence>
<feature type="transmembrane region" description="Helical" evidence="1">
    <location>
        <begin position="126"/>
        <end position="143"/>
    </location>
</feature>
<feature type="transmembrane region" description="Helical" evidence="1">
    <location>
        <begin position="59"/>
        <end position="79"/>
    </location>
</feature>
<proteinExistence type="predicted"/>
<keyword evidence="3" id="KW-1185">Reference proteome</keyword>
<evidence type="ECO:0000313" key="2">
    <source>
        <dbReference type="EMBL" id="SFF02156.1"/>
    </source>
</evidence>
<dbReference type="AlphaFoldDB" id="A0A1I2FC87"/>
<evidence type="ECO:0000256" key="1">
    <source>
        <dbReference type="SAM" id="Phobius"/>
    </source>
</evidence>